<dbReference type="AlphaFoldDB" id="A0A4P9VS58"/>
<keyword evidence="2" id="KW-1185">Reference proteome</keyword>
<comment type="caution">
    <text evidence="1">The sequence shown here is derived from an EMBL/GenBank/DDBJ whole genome shotgun (WGS) entry which is preliminary data.</text>
</comment>
<dbReference type="Proteomes" id="UP000257039">
    <property type="component" value="Unassembled WGS sequence"/>
</dbReference>
<accession>A0A4P9VS58</accession>
<dbReference type="RefSeq" id="WP_027709474.1">
    <property type="nucleotide sequence ID" value="NZ_NDXW01000001.1"/>
</dbReference>
<organism evidence="1 2">
    <name type="scientific">Zooshikella ganghwensis</name>
    <dbReference type="NCBI Taxonomy" id="202772"/>
    <lineage>
        <taxon>Bacteria</taxon>
        <taxon>Pseudomonadati</taxon>
        <taxon>Pseudomonadota</taxon>
        <taxon>Gammaproteobacteria</taxon>
        <taxon>Oceanospirillales</taxon>
        <taxon>Zooshikellaceae</taxon>
        <taxon>Zooshikella</taxon>
    </lineage>
</organism>
<protein>
    <submittedName>
        <fullName evidence="1">Uncharacterized protein</fullName>
    </submittedName>
</protein>
<dbReference type="EMBL" id="NDXW01000001">
    <property type="protein sequence ID" value="RDH45936.1"/>
    <property type="molecule type" value="Genomic_DNA"/>
</dbReference>
<evidence type="ECO:0000313" key="1">
    <source>
        <dbReference type="EMBL" id="RDH45936.1"/>
    </source>
</evidence>
<gene>
    <name evidence="1" type="ORF">B9G39_22140</name>
</gene>
<evidence type="ECO:0000313" key="2">
    <source>
        <dbReference type="Proteomes" id="UP000257039"/>
    </source>
</evidence>
<proteinExistence type="predicted"/>
<name>A0A4P9VS58_9GAMM</name>
<reference evidence="1 2" key="1">
    <citation type="submission" date="2017-04" db="EMBL/GenBank/DDBJ databases">
        <title>Draft genome sequence of Zooshikella ganghwensis VG4 isolated from Red Sea sediments.</title>
        <authorList>
            <person name="Rehman Z."/>
            <person name="Alam I."/>
            <person name="Kamau A."/>
            <person name="Bajic V."/>
            <person name="Leiknes T."/>
        </authorList>
    </citation>
    <scope>NUCLEOTIDE SEQUENCE [LARGE SCALE GENOMIC DNA]</scope>
    <source>
        <strain evidence="1 2">VG4</strain>
    </source>
</reference>
<sequence length="194" mass="22198">MPITKFVSWFFGAVLLLNLSVVWANEKEAVLTTDAEQVINAYMNAYIHKDYFQAASYHQPQALEQQRTYFLSELLAHDAYLAKQLFGQAFGTENALTTMDSQKFFAKLSELVLGGSVIDNFSTQAITFELEGLLFPQSDVAYAVFRVKAHVQGNNKIIPFNLLKTFRLQMHADRWYVDIPEEFGIFKASLEYEE</sequence>